<evidence type="ECO:0000313" key="2">
    <source>
        <dbReference type="Proteomes" id="UP000297595"/>
    </source>
</evidence>
<comment type="caution">
    <text evidence="1">The sequence shown here is derived from an EMBL/GenBank/DDBJ whole genome shotgun (WGS) entry which is preliminary data.</text>
</comment>
<accession>A0A8H2DY57</accession>
<sequence length="137" mass="15839">MGLDHETPCCNSGDVAAFAKCSRFWYSVAFPSRFSGIKLHGGNHKRLLKMFTNGGWLVPLKDHIRSMNSTIYNLDTLQDLYSAALIFPNLQSLTVNIFSFWILQRNVYYTLLRNLSTLPFYDNIDHFAFIWFGTDEE</sequence>
<dbReference type="Proteomes" id="UP000297595">
    <property type="component" value="Unassembled WGS sequence"/>
</dbReference>
<name>A0A8H2DY57_ORBOL</name>
<protein>
    <submittedName>
        <fullName evidence="1">Uncharacterized protein</fullName>
    </submittedName>
</protein>
<reference evidence="1 2" key="1">
    <citation type="submission" date="2019-03" db="EMBL/GenBank/DDBJ databases">
        <title>Nematode-trapping fungi genome.</title>
        <authorList>
            <person name="Vidal-Diez De Ulzurrun G."/>
        </authorList>
    </citation>
    <scope>NUCLEOTIDE SEQUENCE [LARGE SCALE GENOMIC DNA]</scope>
    <source>
        <strain evidence="1 2">TWF154</strain>
    </source>
</reference>
<gene>
    <name evidence="1" type="ORF">EYR41_008699</name>
</gene>
<dbReference type="AlphaFoldDB" id="A0A8H2DY57"/>
<organism evidence="1 2">
    <name type="scientific">Orbilia oligospora</name>
    <name type="common">Nematode-trapping fungus</name>
    <name type="synonym">Arthrobotrys oligospora</name>
    <dbReference type="NCBI Taxonomy" id="2813651"/>
    <lineage>
        <taxon>Eukaryota</taxon>
        <taxon>Fungi</taxon>
        <taxon>Dikarya</taxon>
        <taxon>Ascomycota</taxon>
        <taxon>Pezizomycotina</taxon>
        <taxon>Orbiliomycetes</taxon>
        <taxon>Orbiliales</taxon>
        <taxon>Orbiliaceae</taxon>
        <taxon>Orbilia</taxon>
    </lineage>
</organism>
<proteinExistence type="predicted"/>
<dbReference type="EMBL" id="SOZJ01000005">
    <property type="protein sequence ID" value="TGJ67123.1"/>
    <property type="molecule type" value="Genomic_DNA"/>
</dbReference>
<evidence type="ECO:0000313" key="1">
    <source>
        <dbReference type="EMBL" id="TGJ67123.1"/>
    </source>
</evidence>